<feature type="transmembrane region" description="Helical" evidence="1">
    <location>
        <begin position="96"/>
        <end position="118"/>
    </location>
</feature>
<gene>
    <name evidence="2" type="ORF">ATL39_0225</name>
</gene>
<evidence type="ECO:0000256" key="1">
    <source>
        <dbReference type="SAM" id="Phobius"/>
    </source>
</evidence>
<feature type="transmembrane region" description="Helical" evidence="1">
    <location>
        <begin position="63"/>
        <end position="84"/>
    </location>
</feature>
<proteinExistence type="predicted"/>
<evidence type="ECO:0000313" key="3">
    <source>
        <dbReference type="Proteomes" id="UP000285120"/>
    </source>
</evidence>
<keyword evidence="3" id="KW-1185">Reference proteome</keyword>
<dbReference type="RefSeq" id="WP_170146797.1">
    <property type="nucleotide sequence ID" value="NZ_RAPK01000006.1"/>
</dbReference>
<keyword evidence="1" id="KW-0812">Transmembrane</keyword>
<accession>A0A419V7T7</accession>
<protein>
    <submittedName>
        <fullName evidence="2">Uncharacterized protein DUF1516</fullName>
    </submittedName>
</protein>
<evidence type="ECO:0000313" key="2">
    <source>
        <dbReference type="EMBL" id="RKD76013.1"/>
    </source>
</evidence>
<name>A0A419V7T7_9BACL</name>
<dbReference type="AlphaFoldDB" id="A0A419V7T7"/>
<feature type="transmembrane region" description="Helical" evidence="1">
    <location>
        <begin position="37"/>
        <end position="57"/>
    </location>
</feature>
<comment type="caution">
    <text evidence="2">The sequence shown here is derived from an EMBL/GenBank/DDBJ whole genome shotgun (WGS) entry which is preliminary data.</text>
</comment>
<dbReference type="Proteomes" id="UP000285120">
    <property type="component" value="Unassembled WGS sequence"/>
</dbReference>
<dbReference type="EMBL" id="RAPK01000006">
    <property type="protein sequence ID" value="RKD76013.1"/>
    <property type="molecule type" value="Genomic_DNA"/>
</dbReference>
<keyword evidence="1" id="KW-0472">Membrane</keyword>
<keyword evidence="1" id="KW-1133">Transmembrane helix</keyword>
<sequence>MTDTILTIHLIVIAAVLLLAGAVFLFHQTNMKRTAVLLHYVLRFMYLPAIFTGGLVLGLRPVYLGGLLKIACGFISVGLIEVYLVQLFKNTRHRLFTRFMIGFVLFTVILGLTLPQGISLL</sequence>
<organism evidence="2 3">
    <name type="scientific">Sinobaca qinghaiensis</name>
    <dbReference type="NCBI Taxonomy" id="342944"/>
    <lineage>
        <taxon>Bacteria</taxon>
        <taxon>Bacillati</taxon>
        <taxon>Bacillota</taxon>
        <taxon>Bacilli</taxon>
        <taxon>Bacillales</taxon>
        <taxon>Sporolactobacillaceae</taxon>
        <taxon>Sinobaca</taxon>
    </lineage>
</organism>
<feature type="transmembrane region" description="Helical" evidence="1">
    <location>
        <begin position="6"/>
        <end position="25"/>
    </location>
</feature>
<reference evidence="2 3" key="1">
    <citation type="submission" date="2018-09" db="EMBL/GenBank/DDBJ databases">
        <title>Genomic Encyclopedia of Archaeal and Bacterial Type Strains, Phase II (KMG-II): from individual species to whole genera.</title>
        <authorList>
            <person name="Goeker M."/>
        </authorList>
    </citation>
    <scope>NUCLEOTIDE SEQUENCE [LARGE SCALE GENOMIC DNA]</scope>
    <source>
        <strain evidence="2 3">DSM 17008</strain>
    </source>
</reference>